<keyword evidence="7" id="KW-0732">Signal</keyword>
<keyword evidence="11 18" id="KW-0560">Oxidoreductase</keyword>
<dbReference type="InterPro" id="IPR022910">
    <property type="entry name" value="Thiol_diS_interchange_DbsD"/>
</dbReference>
<evidence type="ECO:0000256" key="16">
    <source>
        <dbReference type="ARBA" id="ARBA00047388"/>
    </source>
</evidence>
<keyword evidence="9 18" id="KW-0249">Electron transport</keyword>
<evidence type="ECO:0000256" key="11">
    <source>
        <dbReference type="ARBA" id="ARBA00023002"/>
    </source>
</evidence>
<evidence type="ECO:0000256" key="17">
    <source>
        <dbReference type="ARBA" id="ARBA00047804"/>
    </source>
</evidence>
<dbReference type="Gene3D" id="2.60.40.1250">
    <property type="entry name" value="Thiol:disulfide interchange protein DsbD, N-terminal domain"/>
    <property type="match status" value="1"/>
</dbReference>
<evidence type="ECO:0000256" key="9">
    <source>
        <dbReference type="ARBA" id="ARBA00022982"/>
    </source>
</evidence>
<dbReference type="RefSeq" id="WP_376866361.1">
    <property type="nucleotide sequence ID" value="NZ_JBHRYB010000007.1"/>
</dbReference>
<dbReference type="EMBL" id="JBHRYB010000007">
    <property type="protein sequence ID" value="MFC3680405.1"/>
    <property type="molecule type" value="Genomic_DNA"/>
</dbReference>
<evidence type="ECO:0000256" key="12">
    <source>
        <dbReference type="ARBA" id="ARBA00023027"/>
    </source>
</evidence>
<dbReference type="InterPro" id="IPR035671">
    <property type="entry name" value="DsbD_gamma"/>
</dbReference>
<keyword evidence="21" id="KW-1185">Reference proteome</keyword>
<accession>A0ABV7VS81</accession>
<comment type="caution">
    <text evidence="20">The sequence shown here is derived from an EMBL/GenBank/DDBJ whole genome shotgun (WGS) entry which is preliminary data.</text>
</comment>
<comment type="catalytic activity">
    <reaction evidence="16 18">
        <text>[protein]-dithiol + NAD(+) = [protein]-disulfide + NADH + H(+)</text>
        <dbReference type="Rhea" id="RHEA:18749"/>
        <dbReference type="Rhea" id="RHEA-COMP:10593"/>
        <dbReference type="Rhea" id="RHEA-COMP:10594"/>
        <dbReference type="ChEBI" id="CHEBI:15378"/>
        <dbReference type="ChEBI" id="CHEBI:29950"/>
        <dbReference type="ChEBI" id="CHEBI:50058"/>
        <dbReference type="ChEBI" id="CHEBI:57540"/>
        <dbReference type="ChEBI" id="CHEBI:57945"/>
        <dbReference type="EC" id="1.8.1.8"/>
    </reaction>
</comment>
<dbReference type="PROSITE" id="PS51352">
    <property type="entry name" value="THIOREDOXIN_2"/>
    <property type="match status" value="1"/>
</dbReference>
<dbReference type="InterPro" id="IPR003834">
    <property type="entry name" value="Cyt_c_assmbl_TM_dom"/>
</dbReference>
<keyword evidence="4 18" id="KW-1003">Cell membrane</keyword>
<feature type="transmembrane region" description="Helical" evidence="18">
    <location>
        <begin position="445"/>
        <end position="465"/>
    </location>
</feature>
<feature type="disulfide bond" description="Redox-active" evidence="18">
    <location>
        <begin position="136"/>
        <end position="142"/>
    </location>
</feature>
<gene>
    <name evidence="18 20" type="primary">dsbD</name>
    <name evidence="20" type="ORF">ACFOMG_09880</name>
</gene>
<feature type="transmembrane region" description="Helical" evidence="18">
    <location>
        <begin position="241"/>
        <end position="262"/>
    </location>
</feature>
<dbReference type="InterPro" id="IPR036929">
    <property type="entry name" value="DsbDN_sf"/>
</dbReference>
<dbReference type="InterPro" id="IPR036249">
    <property type="entry name" value="Thioredoxin-like_sf"/>
</dbReference>
<evidence type="ECO:0000256" key="7">
    <source>
        <dbReference type="ARBA" id="ARBA00022729"/>
    </source>
</evidence>
<dbReference type="HAMAP" id="MF_00399">
    <property type="entry name" value="DbsD"/>
    <property type="match status" value="1"/>
</dbReference>
<keyword evidence="10 18" id="KW-1133">Transmembrane helix</keyword>
<feature type="transmembrane region" description="Helical" evidence="18">
    <location>
        <begin position="274"/>
        <end position="296"/>
    </location>
</feature>
<evidence type="ECO:0000256" key="8">
    <source>
        <dbReference type="ARBA" id="ARBA00022748"/>
    </source>
</evidence>
<feature type="transmembrane region" description="Helical" evidence="18">
    <location>
        <begin position="394"/>
        <end position="412"/>
    </location>
</feature>
<dbReference type="PANTHER" id="PTHR32234">
    <property type="entry name" value="THIOL:DISULFIDE INTERCHANGE PROTEIN DSBD"/>
    <property type="match status" value="1"/>
</dbReference>
<feature type="domain" description="Thioredoxin" evidence="19">
    <location>
        <begin position="473"/>
        <end position="609"/>
    </location>
</feature>
<keyword evidence="5 18" id="KW-0997">Cell inner membrane</keyword>
<protein>
    <recommendedName>
        <fullName evidence="18">Thiol:disulfide interchange protein DsbD</fullName>
        <ecNumber evidence="18">1.8.1.8</ecNumber>
    </recommendedName>
    <alternativeName>
        <fullName evidence="18">Protein-disulfide reductase</fullName>
        <shortName evidence="18">Disulfide reductase</shortName>
    </alternativeName>
</protein>
<keyword evidence="14 18" id="KW-1015">Disulfide bond</keyword>
<dbReference type="Pfam" id="PF11412">
    <property type="entry name" value="DsbD_N"/>
    <property type="match status" value="1"/>
</dbReference>
<dbReference type="SUPFAM" id="SSF74863">
    <property type="entry name" value="Thiol:disulfide interchange protein DsbD, N-terminal domain (DsbD-alpha)"/>
    <property type="match status" value="1"/>
</dbReference>
<evidence type="ECO:0000313" key="21">
    <source>
        <dbReference type="Proteomes" id="UP001595722"/>
    </source>
</evidence>
<comment type="function">
    <text evidence="18">Required to facilitate the formation of correct disulfide bonds in some periplasmic proteins and for the assembly of the periplasmic c-type cytochromes. Acts by transferring electrons from cytoplasmic thioredoxin to the periplasm. This transfer involves a cascade of disulfide bond formation and reduction steps.</text>
</comment>
<feature type="transmembrane region" description="Helical" evidence="18">
    <location>
        <begin position="193"/>
        <end position="220"/>
    </location>
</feature>
<evidence type="ECO:0000256" key="10">
    <source>
        <dbReference type="ARBA" id="ARBA00022989"/>
    </source>
</evidence>
<dbReference type="PANTHER" id="PTHR32234:SF0">
    <property type="entry name" value="THIOL:DISULFIDE INTERCHANGE PROTEIN DSBD"/>
    <property type="match status" value="1"/>
</dbReference>
<evidence type="ECO:0000256" key="18">
    <source>
        <dbReference type="HAMAP-Rule" id="MF_00399"/>
    </source>
</evidence>
<keyword evidence="15 18" id="KW-0676">Redox-active center</keyword>
<dbReference type="Pfam" id="PF00085">
    <property type="entry name" value="Thioredoxin"/>
    <property type="match status" value="1"/>
</dbReference>
<evidence type="ECO:0000256" key="15">
    <source>
        <dbReference type="ARBA" id="ARBA00023284"/>
    </source>
</evidence>
<dbReference type="NCBIfam" id="NF001419">
    <property type="entry name" value="PRK00293.1"/>
    <property type="match status" value="1"/>
</dbReference>
<dbReference type="Gene3D" id="3.40.30.10">
    <property type="entry name" value="Glutaredoxin"/>
    <property type="match status" value="1"/>
</dbReference>
<feature type="transmembrane region" description="Helical" evidence="18">
    <location>
        <begin position="359"/>
        <end position="382"/>
    </location>
</feature>
<evidence type="ECO:0000259" key="19">
    <source>
        <dbReference type="PROSITE" id="PS51352"/>
    </source>
</evidence>
<dbReference type="CDD" id="cd02953">
    <property type="entry name" value="DsbDgamma"/>
    <property type="match status" value="1"/>
</dbReference>
<evidence type="ECO:0000313" key="20">
    <source>
        <dbReference type="EMBL" id="MFC3680405.1"/>
    </source>
</evidence>
<comment type="catalytic activity">
    <reaction evidence="17 18">
        <text>[protein]-dithiol + NADP(+) = [protein]-disulfide + NADPH + H(+)</text>
        <dbReference type="Rhea" id="RHEA:18753"/>
        <dbReference type="Rhea" id="RHEA-COMP:10593"/>
        <dbReference type="Rhea" id="RHEA-COMP:10594"/>
        <dbReference type="ChEBI" id="CHEBI:15378"/>
        <dbReference type="ChEBI" id="CHEBI:29950"/>
        <dbReference type="ChEBI" id="CHEBI:50058"/>
        <dbReference type="ChEBI" id="CHEBI:57783"/>
        <dbReference type="ChEBI" id="CHEBI:58349"/>
        <dbReference type="EC" id="1.8.1.8"/>
    </reaction>
</comment>
<comment type="similarity">
    <text evidence="2 18">Belongs to the thioredoxin family. DsbD subfamily.</text>
</comment>
<evidence type="ECO:0000256" key="2">
    <source>
        <dbReference type="ARBA" id="ARBA00007241"/>
    </source>
</evidence>
<comment type="subcellular location">
    <subcellularLocation>
        <location evidence="1 18">Cell inner membrane</location>
        <topology evidence="1 18">Multi-pass membrane protein</topology>
    </subcellularLocation>
</comment>
<dbReference type="GO" id="GO:0047134">
    <property type="term" value="F:protein-disulfide reductase [NAD(P)H] activity"/>
    <property type="evidence" value="ECO:0007669"/>
    <property type="project" value="UniProtKB-EC"/>
</dbReference>
<feature type="transmembrane region" description="Helical" evidence="18">
    <location>
        <begin position="317"/>
        <end position="347"/>
    </location>
</feature>
<keyword evidence="8 18" id="KW-0201">Cytochrome c-type biogenesis</keyword>
<comment type="caution">
    <text evidence="18">Lacks conserved residue(s) required for the propagation of feature annotation.</text>
</comment>
<dbReference type="EC" id="1.8.1.8" evidence="18"/>
<evidence type="ECO:0000256" key="4">
    <source>
        <dbReference type="ARBA" id="ARBA00022475"/>
    </source>
</evidence>
<feature type="transmembrane region" description="Helical" evidence="18">
    <location>
        <begin position="418"/>
        <end position="438"/>
    </location>
</feature>
<keyword evidence="6 18" id="KW-0812">Transmembrane</keyword>
<feature type="disulfide bond" description="Redox-active" evidence="18">
    <location>
        <begin position="524"/>
        <end position="527"/>
    </location>
</feature>
<reference evidence="21" key="1">
    <citation type="journal article" date="2019" name="Int. J. Syst. Evol. Microbiol.">
        <title>The Global Catalogue of Microorganisms (GCM) 10K type strain sequencing project: providing services to taxonomists for standard genome sequencing and annotation.</title>
        <authorList>
            <consortium name="The Broad Institute Genomics Platform"/>
            <consortium name="The Broad Institute Genome Sequencing Center for Infectious Disease"/>
            <person name="Wu L."/>
            <person name="Ma J."/>
        </authorList>
    </citation>
    <scope>NUCLEOTIDE SEQUENCE [LARGE SCALE GENOMIC DNA]</scope>
    <source>
        <strain evidence="21">KCTC 42424</strain>
    </source>
</reference>
<dbReference type="SUPFAM" id="SSF52833">
    <property type="entry name" value="Thioredoxin-like"/>
    <property type="match status" value="1"/>
</dbReference>
<evidence type="ECO:0000256" key="6">
    <source>
        <dbReference type="ARBA" id="ARBA00022692"/>
    </source>
</evidence>
<evidence type="ECO:0000256" key="1">
    <source>
        <dbReference type="ARBA" id="ARBA00004429"/>
    </source>
</evidence>
<dbReference type="InterPro" id="IPR013766">
    <property type="entry name" value="Thioredoxin_domain"/>
</dbReference>
<dbReference type="Pfam" id="PF02683">
    <property type="entry name" value="DsbD_TM"/>
    <property type="match status" value="1"/>
</dbReference>
<organism evidence="20 21">
    <name type="scientific">Bacterioplanoides pacificum</name>
    <dbReference type="NCBI Taxonomy" id="1171596"/>
    <lineage>
        <taxon>Bacteria</taxon>
        <taxon>Pseudomonadati</taxon>
        <taxon>Pseudomonadota</taxon>
        <taxon>Gammaproteobacteria</taxon>
        <taxon>Oceanospirillales</taxon>
        <taxon>Oceanospirillaceae</taxon>
        <taxon>Bacterioplanoides</taxon>
    </lineage>
</organism>
<sequence>MTTLIHSRAISRGPLLLLLWLTFNLLTAHASLLDELVGNDEPQFLPVEQAFPLTTGVDNNQLHVSFASADGYYLYKSRLYLKQNGEKFYPQSYSQPGKEKHDEAFGLVTAFYHQLDVVFDLTALQPGEYTLNHQGCADAGLCYPPQRLTLTYQPFEVTASLTAEPSDTAANSAPQPQTRPAAADDNWFSNRSWGAVIGLFFLLGLGLTFTPCVLPMVPILTSVVLGQKNTSAAKGFALSSIYVLGMALTYAAAGLTVGLLGAGANIQAWMQTPWVLVVFAVLFVALALAMFGLYELQLPSGLRNRLNNLNQKQQGGQWFSVFIMGVLSALVVSPCVSAPLAGALVYLSTTGDAWLGGSALLALGLGMGAPLIVLGTSGASFLPKAGGWMDQVKAFFGVLLLGVAIWLLSRFLPGQISLLLWALLALMYGVVLGAFEAAASARQRLVKGIAWVFFLYGAIAFIGVLQGQSNPLQPLATQTAAVSSENTRSGHGSAFQKTTSVAQLQQIIANSPRPVMVDLYADWCISCKVMDEEIFSQADVQRQFSHITWVQLDVTDNNQEHVQFMQDHAVFGPPSVLFFSNGKEVADARIIGEIKKAPFQEKVIQHFPKP</sequence>
<name>A0ABV7VS81_9GAMM</name>
<evidence type="ECO:0000256" key="14">
    <source>
        <dbReference type="ARBA" id="ARBA00023157"/>
    </source>
</evidence>
<evidence type="ECO:0000256" key="13">
    <source>
        <dbReference type="ARBA" id="ARBA00023136"/>
    </source>
</evidence>
<keyword evidence="13 18" id="KW-0472">Membrane</keyword>
<evidence type="ECO:0000256" key="5">
    <source>
        <dbReference type="ARBA" id="ARBA00022519"/>
    </source>
</evidence>
<dbReference type="Proteomes" id="UP001595722">
    <property type="component" value="Unassembled WGS sequence"/>
</dbReference>
<evidence type="ECO:0000256" key="3">
    <source>
        <dbReference type="ARBA" id="ARBA00022448"/>
    </source>
</evidence>
<keyword evidence="3 18" id="KW-0813">Transport</keyword>
<keyword evidence="12 18" id="KW-0520">NAD</keyword>
<dbReference type="InterPro" id="IPR028250">
    <property type="entry name" value="DsbDN"/>
</dbReference>
<proteinExistence type="inferred from homology"/>